<feature type="transmembrane region" description="Helical" evidence="7">
    <location>
        <begin position="234"/>
        <end position="251"/>
    </location>
</feature>
<evidence type="ECO:0000256" key="1">
    <source>
        <dbReference type="ARBA" id="ARBA00004429"/>
    </source>
</evidence>
<evidence type="ECO:0000256" key="7">
    <source>
        <dbReference type="SAM" id="Phobius"/>
    </source>
</evidence>
<sequence length="639" mass="69041">MNASDNAALKAEQAETQDDPVSALKGFQWIEVFGGYTWYLLLASLPVISAFLRLIGAGDVPYLGPLVFHFVVMLTAMAGSYTASTGDHLKLDLGLDSRKEKWAAALRLSRDLVGSFIIVQFFLGSLEMLFVAFLDERIIGIPIQVFVAFIPLGFFGILFHWLRLRARGMLVLAHAAVLILGLFTSFPSLLSILFEVSPSVPDLFFSIDQLWYGILPPLIPVLIIVIIAHVPLGLPLFAVLGGIGMLLFLRTGSGPGIILYEGYAVLDNSAISSIALFTLTGYLLSESKASERFIEVFTSMFGWIPGGMVIAAVLVSAVFTTFTGASGVTILALGGLLYSVLHGSGRYGEKFTIGLLTSSGSIGLLFPPSLAIILYGSVAGVNIRDLFLAGVVPGLILVLGISLFGIYRSIRSHNEVIPLKASRVFAAVKDAFWELLIPVVTLVLYFSGISSLLETSAIALIYTLVVELFIKKDFTIRSLGRVSLKSMRIVGGVLMILMLAKGLSAFIVDAGIPQRLAEFVQTGISSKIVFLLLLNLALLVTGTLMDIYSAIFVVVPLVLPLGEAFGINPLHLGIIFLANLELGFRTPPVGLNLFLSSYRFRKPLTQVYASIVPFLILQVLLVLIITFVPQFSLWLVGAA</sequence>
<feature type="transmembrane region" description="Helical" evidence="7">
    <location>
        <begin position="427"/>
        <end position="446"/>
    </location>
</feature>
<accession>V5WGK1</accession>
<feature type="transmembrane region" description="Helical" evidence="7">
    <location>
        <begin position="325"/>
        <end position="341"/>
    </location>
</feature>
<keyword evidence="6 7" id="KW-0472">Membrane</keyword>
<keyword evidence="10" id="KW-1185">Reference proteome</keyword>
<dbReference type="PANTHER" id="PTHR33362">
    <property type="entry name" value="SIALIC ACID TRAP TRANSPORTER PERMEASE PROTEIN SIAT-RELATED"/>
    <property type="match status" value="1"/>
</dbReference>
<dbReference type="eggNOG" id="COG1593">
    <property type="taxonomic scope" value="Bacteria"/>
</dbReference>
<dbReference type="PANTHER" id="PTHR33362:SF7">
    <property type="entry name" value="SLL1103 PROTEIN"/>
    <property type="match status" value="1"/>
</dbReference>
<feature type="transmembrane region" description="Helical" evidence="7">
    <location>
        <begin position="387"/>
        <end position="407"/>
    </location>
</feature>
<feature type="transmembrane region" description="Helical" evidence="7">
    <location>
        <begin position="263"/>
        <end position="284"/>
    </location>
</feature>
<gene>
    <name evidence="9" type="ORF">L21SP2_1278</name>
</gene>
<keyword evidence="4 7" id="KW-0812">Transmembrane</keyword>
<feature type="transmembrane region" description="Helical" evidence="7">
    <location>
        <begin position="139"/>
        <end position="162"/>
    </location>
</feature>
<evidence type="ECO:0000256" key="6">
    <source>
        <dbReference type="ARBA" id="ARBA00023136"/>
    </source>
</evidence>
<dbReference type="GO" id="GO:0022857">
    <property type="term" value="F:transmembrane transporter activity"/>
    <property type="evidence" value="ECO:0007669"/>
    <property type="project" value="TreeGrafter"/>
</dbReference>
<dbReference type="EMBL" id="CP006939">
    <property type="protein sequence ID" value="AHC14679.1"/>
    <property type="molecule type" value="Genomic_DNA"/>
</dbReference>
<evidence type="ECO:0000256" key="3">
    <source>
        <dbReference type="ARBA" id="ARBA00022519"/>
    </source>
</evidence>
<feature type="transmembrane region" description="Helical" evidence="7">
    <location>
        <begin position="607"/>
        <end position="628"/>
    </location>
</feature>
<evidence type="ECO:0000313" key="9">
    <source>
        <dbReference type="EMBL" id="AHC14679.1"/>
    </source>
</evidence>
<feature type="transmembrane region" description="Helical" evidence="7">
    <location>
        <begin position="36"/>
        <end position="56"/>
    </location>
</feature>
<comment type="subcellular location">
    <subcellularLocation>
        <location evidence="1">Cell inner membrane</location>
        <topology evidence="1">Multi-pass membrane protein</topology>
    </subcellularLocation>
</comment>
<dbReference type="GO" id="GO:0005886">
    <property type="term" value="C:plasma membrane"/>
    <property type="evidence" value="ECO:0007669"/>
    <property type="project" value="UniProtKB-SubCell"/>
</dbReference>
<feature type="transmembrane region" description="Helical" evidence="7">
    <location>
        <begin position="169"/>
        <end position="190"/>
    </location>
</feature>
<feature type="transmembrane region" description="Helical" evidence="7">
    <location>
        <begin position="573"/>
        <end position="595"/>
    </location>
</feature>
<dbReference type="PATRIC" id="fig|1307761.3.peg.1270"/>
<dbReference type="Proteomes" id="UP000018680">
    <property type="component" value="Chromosome"/>
</dbReference>
<keyword evidence="3" id="KW-0997">Cell inner membrane</keyword>
<name>V5WGK1_9SPIO</name>
<feature type="transmembrane region" description="Helical" evidence="7">
    <location>
        <begin position="296"/>
        <end position="319"/>
    </location>
</feature>
<feature type="transmembrane region" description="Helical" evidence="7">
    <location>
        <begin position="62"/>
        <end position="83"/>
    </location>
</feature>
<evidence type="ECO:0000256" key="2">
    <source>
        <dbReference type="ARBA" id="ARBA00022475"/>
    </source>
</evidence>
<evidence type="ECO:0000256" key="5">
    <source>
        <dbReference type="ARBA" id="ARBA00022989"/>
    </source>
</evidence>
<dbReference type="OrthoDB" id="370245at2"/>
<dbReference type="STRING" id="1307761.L21SP2_1278"/>
<evidence type="ECO:0000313" key="10">
    <source>
        <dbReference type="Proteomes" id="UP000018680"/>
    </source>
</evidence>
<feature type="transmembrane region" description="Helical" evidence="7">
    <location>
        <begin position="210"/>
        <end position="227"/>
    </location>
</feature>
<organism evidence="9 10">
    <name type="scientific">Salinispira pacifica</name>
    <dbReference type="NCBI Taxonomy" id="1307761"/>
    <lineage>
        <taxon>Bacteria</taxon>
        <taxon>Pseudomonadati</taxon>
        <taxon>Spirochaetota</taxon>
        <taxon>Spirochaetia</taxon>
        <taxon>Spirochaetales</taxon>
        <taxon>Spirochaetaceae</taxon>
        <taxon>Salinispira</taxon>
    </lineage>
</organism>
<protein>
    <submittedName>
        <fullName evidence="9">TRAP-type C4-dicarboxylate transport system, large permease component</fullName>
    </submittedName>
</protein>
<feature type="transmembrane region" description="Helical" evidence="7">
    <location>
        <begin position="112"/>
        <end position="133"/>
    </location>
</feature>
<reference evidence="9 10" key="1">
    <citation type="journal article" date="2015" name="Stand. Genomic Sci.">
        <title>Complete genome sequence and description of Salinispira pacifica gen. nov., sp. nov., a novel spirochaete isolated form a hypersaline microbial mat.</title>
        <authorList>
            <person name="Ben Hania W."/>
            <person name="Joseph M."/>
            <person name="Schumann P."/>
            <person name="Bunk B."/>
            <person name="Fiebig A."/>
            <person name="Sproer C."/>
            <person name="Klenk H.P."/>
            <person name="Fardeau M.L."/>
            <person name="Spring S."/>
        </authorList>
    </citation>
    <scope>NUCLEOTIDE SEQUENCE [LARGE SCALE GENOMIC DNA]</scope>
    <source>
        <strain evidence="9 10">L21-RPul-D2</strain>
    </source>
</reference>
<evidence type="ECO:0000259" key="8">
    <source>
        <dbReference type="Pfam" id="PF06808"/>
    </source>
</evidence>
<keyword evidence="2" id="KW-1003">Cell membrane</keyword>
<feature type="transmembrane region" description="Helical" evidence="7">
    <location>
        <begin position="520"/>
        <end position="540"/>
    </location>
</feature>
<keyword evidence="5 7" id="KW-1133">Transmembrane helix</keyword>
<dbReference type="NCBIfam" id="TIGR00786">
    <property type="entry name" value="dctM"/>
    <property type="match status" value="1"/>
</dbReference>
<dbReference type="HOGENOM" id="CLU_019824_4_1_12"/>
<dbReference type="InterPro" id="IPR004681">
    <property type="entry name" value="TRAP_DctM"/>
</dbReference>
<dbReference type="AlphaFoldDB" id="V5WGK1"/>
<feature type="domain" description="TRAP C4-dicarboxylate transport system permease DctM subunit" evidence="8">
    <location>
        <begin position="223"/>
        <end position="631"/>
    </location>
</feature>
<evidence type="ECO:0000256" key="4">
    <source>
        <dbReference type="ARBA" id="ARBA00022692"/>
    </source>
</evidence>
<proteinExistence type="predicted"/>
<feature type="transmembrane region" description="Helical" evidence="7">
    <location>
        <begin position="353"/>
        <end position="375"/>
    </location>
</feature>
<dbReference type="Pfam" id="PF06808">
    <property type="entry name" value="DctM"/>
    <property type="match status" value="1"/>
</dbReference>
<dbReference type="InterPro" id="IPR010656">
    <property type="entry name" value="DctM"/>
</dbReference>
<feature type="transmembrane region" description="Helical" evidence="7">
    <location>
        <begin position="490"/>
        <end position="508"/>
    </location>
</feature>
<dbReference type="KEGG" id="slr:L21SP2_1278"/>
<dbReference type="RefSeq" id="WP_024267603.1">
    <property type="nucleotide sequence ID" value="NC_023035.1"/>
</dbReference>